<dbReference type="InterPro" id="IPR001781">
    <property type="entry name" value="Znf_LIM"/>
</dbReference>
<dbReference type="Proteomes" id="UP001140206">
    <property type="component" value="Chromosome 2"/>
</dbReference>
<dbReference type="Pfam" id="PF12315">
    <property type="entry name" value="DA1-like"/>
    <property type="match status" value="1"/>
</dbReference>
<sequence length="423" mass="48574">MLHYVLFVILFVSAINCLGRRKCNEAYNLKGSKNRDTDCAIAPSLAKQESKRWNAVVGWHCDDEDEKLARALQESLDAELLPQRTLIKCAGCKTEIGRGNFEKFMGDIWHSECIRCRACNQLIFETEAFKDKDRLYHKSCYDRMCHVCFKIISANRHGIIPVWNKKYCYSHETDGTPRCCGCGQLEPIDVEYVQLPDDRNLCFECLHSSTMNNIECQPLYMDIQEFFEGLEMGVEQQIPLLLVERDALNEAVKREKNHHHDSLTIGMCLCEAHVIRTVVSKPRTEKGRRISIITVPYQLEQHWHVTAILVLYGLPRLFTGSILAHELMHAWLRLNGYKGLEPEVEEGICQVMAHKWLESELLAGSGSSSFSKFERKLAEFHIRLIEKNPSRVYGGGFRATKAAVNRYGLRRTLEHIKRAGDLP</sequence>
<reference evidence="6" key="1">
    <citation type="submission" date="2022-08" db="EMBL/GenBank/DDBJ databases">
        <authorList>
            <person name="Marques A."/>
        </authorList>
    </citation>
    <scope>NUCLEOTIDE SEQUENCE</scope>
    <source>
        <strain evidence="6">RhyPub2mFocal</strain>
        <tissue evidence="6">Leaves</tissue>
    </source>
</reference>
<evidence type="ECO:0000313" key="7">
    <source>
        <dbReference type="EMBL" id="KAJ4800832.1"/>
    </source>
</evidence>
<gene>
    <name evidence="7" type="ORF">LUZ62_052078</name>
    <name evidence="6" type="ORF">LUZ62_081780</name>
</gene>
<organism evidence="6 8">
    <name type="scientific">Rhynchospora pubera</name>
    <dbReference type="NCBI Taxonomy" id="906938"/>
    <lineage>
        <taxon>Eukaryota</taxon>
        <taxon>Viridiplantae</taxon>
        <taxon>Streptophyta</taxon>
        <taxon>Embryophyta</taxon>
        <taxon>Tracheophyta</taxon>
        <taxon>Spermatophyta</taxon>
        <taxon>Magnoliopsida</taxon>
        <taxon>Liliopsida</taxon>
        <taxon>Poales</taxon>
        <taxon>Cyperaceae</taxon>
        <taxon>Cyperoideae</taxon>
        <taxon>Rhynchosporeae</taxon>
        <taxon>Rhynchospora</taxon>
    </lineage>
</organism>
<feature type="chain" id="PRO_5044716072" evidence="4">
    <location>
        <begin position="18"/>
        <end position="423"/>
    </location>
</feature>
<keyword evidence="4" id="KW-0732">Signal</keyword>
<dbReference type="PANTHER" id="PTHR24209">
    <property type="entry name" value="PROTEIN DA1-RELATED 2"/>
    <property type="match status" value="1"/>
</dbReference>
<evidence type="ECO:0000313" key="8">
    <source>
        <dbReference type="Proteomes" id="UP001140206"/>
    </source>
</evidence>
<evidence type="ECO:0000256" key="1">
    <source>
        <dbReference type="ARBA" id="ARBA00022723"/>
    </source>
</evidence>
<dbReference type="Gene3D" id="2.10.110.10">
    <property type="entry name" value="Cysteine Rich Protein"/>
    <property type="match status" value="1"/>
</dbReference>
<evidence type="ECO:0000256" key="3">
    <source>
        <dbReference type="PROSITE-ProRule" id="PRU00125"/>
    </source>
</evidence>
<dbReference type="Proteomes" id="UP001140206">
    <property type="component" value="Chromosome 5"/>
</dbReference>
<dbReference type="PROSITE" id="PS00478">
    <property type="entry name" value="LIM_DOMAIN_1"/>
    <property type="match status" value="1"/>
</dbReference>
<protein>
    <submittedName>
        <fullName evidence="6">Protein DA1</fullName>
    </submittedName>
</protein>
<keyword evidence="2 3" id="KW-0862">Zinc</keyword>
<dbReference type="InterPro" id="IPR022087">
    <property type="entry name" value="DA1-like_dom"/>
</dbReference>
<dbReference type="GO" id="GO:0043130">
    <property type="term" value="F:ubiquitin binding"/>
    <property type="evidence" value="ECO:0007669"/>
    <property type="project" value="TreeGrafter"/>
</dbReference>
<evidence type="ECO:0000256" key="4">
    <source>
        <dbReference type="SAM" id="SignalP"/>
    </source>
</evidence>
<evidence type="ECO:0000313" key="6">
    <source>
        <dbReference type="EMBL" id="KAJ4747375.1"/>
    </source>
</evidence>
<evidence type="ECO:0000256" key="2">
    <source>
        <dbReference type="ARBA" id="ARBA00022833"/>
    </source>
</evidence>
<name>A0AAV8BWQ1_9POAL</name>
<keyword evidence="8" id="KW-1185">Reference proteome</keyword>
<proteinExistence type="predicted"/>
<dbReference type="EMBL" id="JAMFTS010000002">
    <property type="protein sequence ID" value="KAJ4800832.1"/>
    <property type="molecule type" value="Genomic_DNA"/>
</dbReference>
<accession>A0AAV8BWQ1</accession>
<feature type="domain" description="LIM zinc-binding" evidence="5">
    <location>
        <begin position="87"/>
        <end position="147"/>
    </location>
</feature>
<comment type="caution">
    <text evidence="6">The sequence shown here is derived from an EMBL/GenBank/DDBJ whole genome shotgun (WGS) entry which is preliminary data.</text>
</comment>
<dbReference type="PANTHER" id="PTHR24209:SF25">
    <property type="entry name" value="PROTEIN DA1-RELATED 1"/>
    <property type="match status" value="1"/>
</dbReference>
<dbReference type="InterPro" id="IPR045218">
    <property type="entry name" value="DA1-like"/>
</dbReference>
<dbReference type="GO" id="GO:0046872">
    <property type="term" value="F:metal ion binding"/>
    <property type="evidence" value="ECO:0007669"/>
    <property type="project" value="UniProtKB-KW"/>
</dbReference>
<dbReference type="SMART" id="SM00132">
    <property type="entry name" value="LIM"/>
    <property type="match status" value="1"/>
</dbReference>
<keyword evidence="3" id="KW-0440">LIM domain</keyword>
<dbReference type="AlphaFoldDB" id="A0AAV8BWQ1"/>
<feature type="signal peptide" evidence="4">
    <location>
        <begin position="1"/>
        <end position="17"/>
    </location>
</feature>
<keyword evidence="1 3" id="KW-0479">Metal-binding</keyword>
<dbReference type="PROSITE" id="PS50023">
    <property type="entry name" value="LIM_DOMAIN_2"/>
    <property type="match status" value="1"/>
</dbReference>
<evidence type="ECO:0000259" key="5">
    <source>
        <dbReference type="PROSITE" id="PS50023"/>
    </source>
</evidence>
<dbReference type="EMBL" id="JAMFTS010000005">
    <property type="protein sequence ID" value="KAJ4747375.1"/>
    <property type="molecule type" value="Genomic_DNA"/>
</dbReference>
<dbReference type="Pfam" id="PF00412">
    <property type="entry name" value="LIM"/>
    <property type="match status" value="1"/>
</dbReference>
<dbReference type="CDD" id="cd09396">
    <property type="entry name" value="LIM_DA1"/>
    <property type="match status" value="1"/>
</dbReference>